<organism evidence="1 2">
    <name type="scientific">Lusitaniella coriacea LEGE 07157</name>
    <dbReference type="NCBI Taxonomy" id="945747"/>
    <lineage>
        <taxon>Bacteria</taxon>
        <taxon>Bacillati</taxon>
        <taxon>Cyanobacteriota</taxon>
        <taxon>Cyanophyceae</taxon>
        <taxon>Spirulinales</taxon>
        <taxon>Lusitaniellaceae</taxon>
        <taxon>Lusitaniella</taxon>
    </lineage>
</organism>
<comment type="caution">
    <text evidence="1">The sequence shown here is derived from an EMBL/GenBank/DDBJ whole genome shotgun (WGS) entry which is preliminary data.</text>
</comment>
<dbReference type="InterPro" id="IPR001096">
    <property type="entry name" value="Peptidase_C13"/>
</dbReference>
<evidence type="ECO:0000313" key="2">
    <source>
        <dbReference type="Proteomes" id="UP000654482"/>
    </source>
</evidence>
<gene>
    <name evidence="1" type="ORF">IQ249_08500</name>
</gene>
<name>A0A8J7J7V6_9CYAN</name>
<dbReference type="GO" id="GO:0006508">
    <property type="term" value="P:proteolysis"/>
    <property type="evidence" value="ECO:0007669"/>
    <property type="project" value="InterPro"/>
</dbReference>
<sequence>MVARQWERAIALLKSLSPSHPKKALAQRKIDEYRRNLTIAQQRVKGQVFAAQNPSQTSSPASRLNFLVFAGGGAPHYNEIALEKNVLYFQRTLANLGEIRDRAAIFFANGNDGQASIRYLNSQRQERFKVPNIPHLRGAATIQNFQNWIETVIQQRDSRPIFFYFTGHGYKNEKNIDNNALIFWNEEYLSVQQFARQLERLPQKNPVVTVMAQCYSGSFANFIYEQGNPNLSVALQTRCGFFATIKTQPSVGCTAEVNEADYRDYSSSFFAGLSGISRTGETVPSADYNKDGKVSYAEAHSFAKIDEHTTDLPVSTSEVWLQRQRSEAQKAQLLQKPIAQFLQTARPEQQYVVNSLVQKFGFNPAQSFTENSRQLNLSNKVEKAYLTRLKMELLNIGIEEQIRSGGNFATIAILNRLIECEGESWKK</sequence>
<keyword evidence="2" id="KW-1185">Reference proteome</keyword>
<dbReference type="AlphaFoldDB" id="A0A8J7J7V6"/>
<dbReference type="Pfam" id="PF01650">
    <property type="entry name" value="Peptidase_C13"/>
    <property type="match status" value="1"/>
</dbReference>
<accession>A0A8J7J7V6</accession>
<proteinExistence type="predicted"/>
<dbReference type="Gene3D" id="3.40.50.1460">
    <property type="match status" value="1"/>
</dbReference>
<reference evidence="1" key="1">
    <citation type="submission" date="2020-10" db="EMBL/GenBank/DDBJ databases">
        <authorList>
            <person name="Castelo-Branco R."/>
            <person name="Eusebio N."/>
            <person name="Adriana R."/>
            <person name="Vieira A."/>
            <person name="Brugerolle De Fraissinette N."/>
            <person name="Rezende De Castro R."/>
            <person name="Schneider M.P."/>
            <person name="Vasconcelos V."/>
            <person name="Leao P.N."/>
        </authorList>
    </citation>
    <scope>NUCLEOTIDE SEQUENCE</scope>
    <source>
        <strain evidence="1">LEGE 07157</strain>
    </source>
</reference>
<protein>
    <submittedName>
        <fullName evidence="1">Caspase domain-containing protein</fullName>
    </submittedName>
</protein>
<evidence type="ECO:0000313" key="1">
    <source>
        <dbReference type="EMBL" id="MBE9115930.1"/>
    </source>
</evidence>
<dbReference type="Proteomes" id="UP000654482">
    <property type="component" value="Unassembled WGS sequence"/>
</dbReference>
<dbReference type="GO" id="GO:0008233">
    <property type="term" value="F:peptidase activity"/>
    <property type="evidence" value="ECO:0007669"/>
    <property type="project" value="InterPro"/>
</dbReference>
<dbReference type="EMBL" id="JADEWZ010000010">
    <property type="protein sequence ID" value="MBE9115930.1"/>
    <property type="molecule type" value="Genomic_DNA"/>
</dbReference>